<evidence type="ECO:0000256" key="2">
    <source>
        <dbReference type="ARBA" id="ARBA00001946"/>
    </source>
</evidence>
<evidence type="ECO:0000313" key="12">
    <source>
        <dbReference type="EMBL" id="QXL89316.1"/>
    </source>
</evidence>
<gene>
    <name evidence="12" type="primary">folP</name>
    <name evidence="11" type="ORF">KUL25_07340</name>
    <name evidence="12" type="ORF">KUL25_07345</name>
</gene>
<comment type="catalytic activity">
    <reaction evidence="1">
        <text>(7,8-dihydropterin-6-yl)methyl diphosphate + 4-aminobenzoate = 7,8-dihydropteroate + diphosphate</text>
        <dbReference type="Rhea" id="RHEA:19949"/>
        <dbReference type="ChEBI" id="CHEBI:17836"/>
        <dbReference type="ChEBI" id="CHEBI:17839"/>
        <dbReference type="ChEBI" id="CHEBI:33019"/>
        <dbReference type="ChEBI" id="CHEBI:72950"/>
        <dbReference type="EC" id="2.5.1.15"/>
    </reaction>
</comment>
<evidence type="ECO:0000256" key="7">
    <source>
        <dbReference type="ARBA" id="ARBA00022842"/>
    </source>
</evidence>
<evidence type="ECO:0000256" key="3">
    <source>
        <dbReference type="ARBA" id="ARBA00004763"/>
    </source>
</evidence>
<dbReference type="Pfam" id="PF00809">
    <property type="entry name" value="Pterin_bind"/>
    <property type="match status" value="1"/>
</dbReference>
<dbReference type="GO" id="GO:0046656">
    <property type="term" value="P:folic acid biosynthetic process"/>
    <property type="evidence" value="ECO:0007669"/>
    <property type="project" value="UniProtKB-KW"/>
</dbReference>
<dbReference type="SUPFAM" id="SSF51717">
    <property type="entry name" value="Dihydropteroate synthetase-like"/>
    <property type="match status" value="1"/>
</dbReference>
<evidence type="ECO:0000256" key="8">
    <source>
        <dbReference type="ARBA" id="ARBA00022909"/>
    </source>
</evidence>
<dbReference type="PROSITE" id="PS50972">
    <property type="entry name" value="PTERIN_BINDING"/>
    <property type="match status" value="1"/>
</dbReference>
<keyword evidence="5 9" id="KW-0808">Transferase</keyword>
<dbReference type="GO" id="GO:0046654">
    <property type="term" value="P:tetrahydrofolate biosynthetic process"/>
    <property type="evidence" value="ECO:0007669"/>
    <property type="project" value="TreeGrafter"/>
</dbReference>
<dbReference type="InterPro" id="IPR000489">
    <property type="entry name" value="Pterin-binding_dom"/>
</dbReference>
<keyword evidence="8 9" id="KW-0289">Folate biosynthesis</keyword>
<keyword evidence="7 9" id="KW-0460">Magnesium</keyword>
<accession>A0A975YHD7</accession>
<comment type="function">
    <text evidence="9">Catalyzes the condensation of para-aminobenzoate (pABA) with 6-hydroxymethyl-7,8-dihydropterin diphosphate (DHPt-PP) to form 7,8-dihydropteroate (H2Pte), the immediate precursor of folate derivatives.</text>
</comment>
<feature type="domain" description="Pterin-binding" evidence="10">
    <location>
        <begin position="72"/>
        <end position="327"/>
    </location>
</feature>
<evidence type="ECO:0000256" key="4">
    <source>
        <dbReference type="ARBA" id="ARBA00012458"/>
    </source>
</evidence>
<dbReference type="NCBIfam" id="TIGR01496">
    <property type="entry name" value="DHPS"/>
    <property type="match status" value="1"/>
</dbReference>
<dbReference type="InterPro" id="IPR011005">
    <property type="entry name" value="Dihydropteroate_synth-like_sf"/>
</dbReference>
<organism evidence="12">
    <name type="scientific">Gymnodinialimonas phycosphaerae</name>
    <dbReference type="NCBI Taxonomy" id="2841589"/>
    <lineage>
        <taxon>Bacteria</taxon>
        <taxon>Pseudomonadati</taxon>
        <taxon>Pseudomonadota</taxon>
        <taxon>Alphaproteobacteria</taxon>
        <taxon>Rhodobacterales</taxon>
        <taxon>Paracoccaceae</taxon>
        <taxon>Gymnodinialimonas</taxon>
    </lineage>
</organism>
<evidence type="ECO:0000256" key="1">
    <source>
        <dbReference type="ARBA" id="ARBA00000012"/>
    </source>
</evidence>
<evidence type="ECO:0000256" key="5">
    <source>
        <dbReference type="ARBA" id="ARBA00022679"/>
    </source>
</evidence>
<reference evidence="12 13" key="1">
    <citation type="submission" date="2021-07" db="EMBL/GenBank/DDBJ databases">
        <title>Karlodiniumbacter phycospheric gen. nov., sp. nov., a phycosphere bacterium isolated from karlodinium veneficum.</title>
        <authorList>
            <person name="Peng Y."/>
            <person name="Jiang L."/>
            <person name="Lee J."/>
        </authorList>
    </citation>
    <scope>NUCLEOTIDE SEQUENCE</scope>
    <source>
        <strain evidence="12 13">N5</strain>
    </source>
</reference>
<dbReference type="GO" id="GO:0004156">
    <property type="term" value="F:dihydropteroate synthase activity"/>
    <property type="evidence" value="ECO:0007669"/>
    <property type="project" value="UniProtKB-EC"/>
</dbReference>
<proteinExistence type="inferred from homology"/>
<evidence type="ECO:0000256" key="9">
    <source>
        <dbReference type="RuleBase" id="RU361205"/>
    </source>
</evidence>
<evidence type="ECO:0000313" key="11">
    <source>
        <dbReference type="EMBL" id="MBY4892576.1"/>
    </source>
</evidence>
<protein>
    <recommendedName>
        <fullName evidence="4 9">Dihydropteroate synthase</fullName>
        <shortName evidence="9">DHPS</shortName>
        <ecNumber evidence="4 9">2.5.1.15</ecNumber>
    </recommendedName>
    <alternativeName>
        <fullName evidence="9">Dihydropteroate pyrophosphorylase</fullName>
    </alternativeName>
</protein>
<keyword evidence="13" id="KW-1185">Reference proteome</keyword>
<dbReference type="EMBL" id="CP078073">
    <property type="protein sequence ID" value="QXL89316.1"/>
    <property type="molecule type" value="Genomic_DNA"/>
</dbReference>
<dbReference type="InterPro" id="IPR006390">
    <property type="entry name" value="DHP_synth_dom"/>
</dbReference>
<dbReference type="CDD" id="cd00739">
    <property type="entry name" value="DHPS"/>
    <property type="match status" value="1"/>
</dbReference>
<dbReference type="PROSITE" id="PS00792">
    <property type="entry name" value="DHPS_1"/>
    <property type="match status" value="1"/>
</dbReference>
<dbReference type="GO" id="GO:0046872">
    <property type="term" value="F:metal ion binding"/>
    <property type="evidence" value="ECO:0007669"/>
    <property type="project" value="UniProtKB-KW"/>
</dbReference>
<name>A0A975YHD7_9RHOB</name>
<dbReference type="PROSITE" id="PS00793">
    <property type="entry name" value="DHPS_2"/>
    <property type="match status" value="1"/>
</dbReference>
<dbReference type="InterPro" id="IPR045031">
    <property type="entry name" value="DHP_synth-like"/>
</dbReference>
<dbReference type="Proteomes" id="UP000693972">
    <property type="component" value="Unassembled WGS sequence"/>
</dbReference>
<dbReference type="Gene3D" id="3.20.20.20">
    <property type="entry name" value="Dihydropteroate synthase-like"/>
    <property type="match status" value="1"/>
</dbReference>
<dbReference type="EC" id="2.5.1.15" evidence="4 9"/>
<dbReference type="PANTHER" id="PTHR20941">
    <property type="entry name" value="FOLATE SYNTHESIS PROTEINS"/>
    <property type="match status" value="1"/>
</dbReference>
<comment type="pathway">
    <text evidence="3 9">Cofactor biosynthesis; tetrahydrofolate biosynthesis; 7,8-dihydrofolate from 2-amino-4-hydroxy-6-hydroxymethyl-7,8-dihydropteridine diphosphate and 4-aminobenzoate: step 1/2.</text>
</comment>
<sequence>MTCYWRPIPSLDPARPKAGLSIAGGAAWFDRVECLSRTAPPRIVPVTDVPEKTLHNISALRADLAGLSLDKPRLMGILNTTPDSFSDGGRFGGLKTALAHAHQMVAEGADLIDIGGESTRPGADDVAVQEEIARTAPVIEALRGTGIVISLDTRKAAVAEAGMAAGAAILNDVSGLRFDPRLADVAADTGAPLILMHSIATPQTMQAAAETAYGDVLLDVYDGLNAAIAQAEAAGVRRDKIVVDPGIGFGKTQAQNLALIQRISLFHSLGCAILLGVSRKGFIGTLGAEPQADRRGPGSAGLGLWALSQGVQVLRVHDIDLHRQAVALWRAAHNKL</sequence>
<dbReference type="PANTHER" id="PTHR20941:SF1">
    <property type="entry name" value="FOLIC ACID SYNTHESIS PROTEIN FOL1"/>
    <property type="match status" value="1"/>
</dbReference>
<dbReference type="RefSeq" id="WP_257892357.1">
    <property type="nucleotide sequence ID" value="NZ_JAIMBW010000001.1"/>
</dbReference>
<evidence type="ECO:0000256" key="6">
    <source>
        <dbReference type="ARBA" id="ARBA00022723"/>
    </source>
</evidence>
<dbReference type="AlphaFoldDB" id="A0A975YHD7"/>
<dbReference type="EMBL" id="JAIMBW010000001">
    <property type="protein sequence ID" value="MBY4892576.1"/>
    <property type="molecule type" value="Genomic_DNA"/>
</dbReference>
<dbReference type="GO" id="GO:0005829">
    <property type="term" value="C:cytosol"/>
    <property type="evidence" value="ECO:0007669"/>
    <property type="project" value="TreeGrafter"/>
</dbReference>
<evidence type="ECO:0000259" key="10">
    <source>
        <dbReference type="PROSITE" id="PS50972"/>
    </source>
</evidence>
<comment type="similarity">
    <text evidence="9">Belongs to the DHPS family.</text>
</comment>
<keyword evidence="6 9" id="KW-0479">Metal-binding</keyword>
<evidence type="ECO:0000313" key="13">
    <source>
        <dbReference type="Proteomes" id="UP000693972"/>
    </source>
</evidence>
<comment type="cofactor">
    <cofactor evidence="2 9">
        <name>Mg(2+)</name>
        <dbReference type="ChEBI" id="CHEBI:18420"/>
    </cofactor>
</comment>